<dbReference type="AlphaFoldDB" id="A0A0F7HFM2"/>
<evidence type="ECO:0000313" key="1">
    <source>
        <dbReference type="EMBL" id="VEI72863.1"/>
    </source>
</evidence>
<dbReference type="Proteomes" id="UP000270487">
    <property type="component" value="Chromosome"/>
</dbReference>
<accession>A0A0F7HFM2</accession>
<protein>
    <submittedName>
        <fullName evidence="1">Uncharacterized protein</fullName>
    </submittedName>
</protein>
<dbReference type="EMBL" id="LR134492">
    <property type="protein sequence ID" value="VEI72863.1"/>
    <property type="molecule type" value="Genomic_DNA"/>
</dbReference>
<sequence>MNSLRLILIAGALFSWMAASHAGSTGGVIHFVGAIVEGPCTVDVSNSTANTQCYRNGQNYTGTQRLASFDASSKELPLNIGTTEMRWVDQQKKLAIMTVVYR</sequence>
<dbReference type="KEGG" id="sfw:WN53_25090"/>
<organism evidence="1 2">
    <name type="scientific">Serratia fonticola</name>
    <dbReference type="NCBI Taxonomy" id="47917"/>
    <lineage>
        <taxon>Bacteria</taxon>
        <taxon>Pseudomonadati</taxon>
        <taxon>Pseudomonadota</taxon>
        <taxon>Gammaproteobacteria</taxon>
        <taxon>Enterobacterales</taxon>
        <taxon>Yersiniaceae</taxon>
        <taxon>Serratia</taxon>
    </lineage>
</organism>
<name>A0A0F7HFM2_SERFO</name>
<evidence type="ECO:0000313" key="2">
    <source>
        <dbReference type="Proteomes" id="UP000270487"/>
    </source>
</evidence>
<gene>
    <name evidence="1" type="ORF">NCTC13193_03858</name>
</gene>
<reference evidence="1 2" key="1">
    <citation type="submission" date="2018-12" db="EMBL/GenBank/DDBJ databases">
        <authorList>
            <consortium name="Pathogen Informatics"/>
        </authorList>
    </citation>
    <scope>NUCLEOTIDE SEQUENCE [LARGE SCALE GENOMIC DNA]</scope>
    <source>
        <strain evidence="1 2">NCTC13193</strain>
    </source>
</reference>
<proteinExistence type="predicted"/>
<dbReference type="RefSeq" id="WP_024484959.1">
    <property type="nucleotide sequence ID" value="NZ_CAMISF010000007.1"/>
</dbReference>
<dbReference type="GeneID" id="30323462"/>